<name>A0AA88CAD2_9BURK</name>
<dbReference type="PANTHER" id="PTHR34846">
    <property type="entry name" value="4-CARBOXYMUCONOLACTONE DECARBOXYLASE FAMILY PROTEIN (AFU_ORTHOLOGUE AFUA_6G11590)"/>
    <property type="match status" value="1"/>
</dbReference>
<gene>
    <name evidence="1" type="ORF">GCM10007388_46680</name>
</gene>
<dbReference type="Gene3D" id="1.20.1290.10">
    <property type="entry name" value="AhpD-like"/>
    <property type="match status" value="1"/>
</dbReference>
<evidence type="ECO:0000313" key="2">
    <source>
        <dbReference type="Proteomes" id="UP000619512"/>
    </source>
</evidence>
<proteinExistence type="predicted"/>
<sequence>MIFTLLYANISRMPDRLPPIPFDALTPAQQAVAQAVIDGPRGALYGPFIPLLRSPELMLAAQQMGEYLRYRSAIGTRLSELAILVTARHWDQQVEWAIHAPIAAQEGIAPNVIDAIARRQPPTGLAADEQAVYDFCVELQRDKRVADATYAAALRQFGEHGVTDLMGLNGYYTLLAMVLNATQQSAPPSTAAPLPE</sequence>
<dbReference type="EMBL" id="BMWW01000011">
    <property type="protein sequence ID" value="GGZ07847.1"/>
    <property type="molecule type" value="Genomic_DNA"/>
</dbReference>
<dbReference type="SUPFAM" id="SSF69118">
    <property type="entry name" value="AhpD-like"/>
    <property type="match status" value="1"/>
</dbReference>
<protein>
    <submittedName>
        <fullName evidence="1">4-carboxymuconolactone decarboxylase</fullName>
    </submittedName>
</protein>
<comment type="caution">
    <text evidence="1">The sequence shown here is derived from an EMBL/GenBank/DDBJ whole genome shotgun (WGS) entry which is preliminary data.</text>
</comment>
<reference evidence="1" key="1">
    <citation type="journal article" date="2014" name="Int. J. Syst. Evol. Microbiol.">
        <title>Complete genome sequence of Corynebacterium casei LMG S-19264T (=DSM 44701T), isolated from a smear-ripened cheese.</title>
        <authorList>
            <consortium name="US DOE Joint Genome Institute (JGI-PGF)"/>
            <person name="Walter F."/>
            <person name="Albersmeier A."/>
            <person name="Kalinowski J."/>
            <person name="Ruckert C."/>
        </authorList>
    </citation>
    <scope>NUCLEOTIDE SEQUENCE</scope>
    <source>
        <strain evidence="1">KCTC 12344</strain>
    </source>
</reference>
<dbReference type="PANTHER" id="PTHR34846:SF11">
    <property type="entry name" value="4-CARBOXYMUCONOLACTONE DECARBOXYLASE FAMILY PROTEIN (AFU_ORTHOLOGUE AFUA_6G11590)"/>
    <property type="match status" value="1"/>
</dbReference>
<dbReference type="AlphaFoldDB" id="A0AA88CAD2"/>
<dbReference type="InterPro" id="IPR029032">
    <property type="entry name" value="AhpD-like"/>
</dbReference>
<reference evidence="1" key="2">
    <citation type="submission" date="2022-12" db="EMBL/GenBank/DDBJ databases">
        <authorList>
            <person name="Sun Q."/>
            <person name="Kim S."/>
        </authorList>
    </citation>
    <scope>NUCLEOTIDE SEQUENCE</scope>
    <source>
        <strain evidence="1">KCTC 12344</strain>
    </source>
</reference>
<dbReference type="Proteomes" id="UP000619512">
    <property type="component" value="Unassembled WGS sequence"/>
</dbReference>
<evidence type="ECO:0000313" key="1">
    <source>
        <dbReference type="EMBL" id="GGZ07847.1"/>
    </source>
</evidence>
<accession>A0AA88CAD2</accession>
<organism evidence="1 2">
    <name type="scientific">Pseudoduganella plicata</name>
    <dbReference type="NCBI Taxonomy" id="321984"/>
    <lineage>
        <taxon>Bacteria</taxon>
        <taxon>Pseudomonadati</taxon>
        <taxon>Pseudomonadota</taxon>
        <taxon>Betaproteobacteria</taxon>
        <taxon>Burkholderiales</taxon>
        <taxon>Oxalobacteraceae</taxon>
        <taxon>Telluria group</taxon>
        <taxon>Pseudoduganella</taxon>
    </lineage>
</organism>